<dbReference type="NCBIfam" id="TIGR00654">
    <property type="entry name" value="PhzF_family"/>
    <property type="match status" value="1"/>
</dbReference>
<dbReference type="GO" id="GO:0005737">
    <property type="term" value="C:cytoplasm"/>
    <property type="evidence" value="ECO:0007669"/>
    <property type="project" value="TreeGrafter"/>
</dbReference>
<dbReference type="GO" id="GO:0016853">
    <property type="term" value="F:isomerase activity"/>
    <property type="evidence" value="ECO:0007669"/>
    <property type="project" value="TreeGrafter"/>
</dbReference>
<dbReference type="PANTHER" id="PTHR13774:SF32">
    <property type="entry name" value="ANTISENSE-ENHANCING SEQUENCE 1"/>
    <property type="match status" value="1"/>
</dbReference>
<dbReference type="PIRSF" id="PIRSF016184">
    <property type="entry name" value="PhzC_PhzF"/>
    <property type="match status" value="1"/>
</dbReference>
<comment type="caution">
    <text evidence="2">The sequence shown here is derived from an EMBL/GenBank/DDBJ whole genome shotgun (WGS) entry which is preliminary data.</text>
</comment>
<organism evidence="2 3">
    <name type="scientific">Penicillium solitum</name>
    <dbReference type="NCBI Taxonomy" id="60172"/>
    <lineage>
        <taxon>Eukaryota</taxon>
        <taxon>Fungi</taxon>
        <taxon>Dikarya</taxon>
        <taxon>Ascomycota</taxon>
        <taxon>Pezizomycotina</taxon>
        <taxon>Eurotiomycetes</taxon>
        <taxon>Eurotiomycetidae</taxon>
        <taxon>Eurotiales</taxon>
        <taxon>Aspergillaceae</taxon>
        <taxon>Penicillium</taxon>
    </lineage>
</organism>
<dbReference type="OrthoDB" id="75169at2759"/>
<dbReference type="STRING" id="60172.A0A1V6QLX8"/>
<sequence length="323" mass="35012">MQPTQVRLSYVTVDVFTQQRYSGNPLAIVKVPRQHTLTQEQKQSIAQEFNLSETVILHEQENNDNNGIKCPIDIFMTDRELPFAGHPTVGTAYLLGRDATSDAGKILTKAGEIPFQYDSAADEAFVEVPHDLHIHDKCLNHSEVHNAGFPSLVLENIIGSPSFVSIVKGMTFVLIELSSLETLSAVNSCFHGPISGLDSPWYSEGTLLGTYFYVKNGTLPDGTVSLSTRMIVGTLEDPATGSAASTLSGYLAIKMTQMDIANDSPDKGVSSMSTVKFNLEQGVDMGRRSSLKTMVKVDKATHEVCSIVLGGSVVKVMEGQLLV</sequence>
<proteinExistence type="predicted"/>
<keyword evidence="3" id="KW-1185">Reference proteome</keyword>
<feature type="active site" evidence="1">
    <location>
        <position position="53"/>
    </location>
</feature>
<gene>
    <name evidence="2" type="ORF">PENSOL_c060G11049</name>
</gene>
<dbReference type="InterPro" id="IPR003719">
    <property type="entry name" value="Phenazine_PhzF-like"/>
</dbReference>
<protein>
    <recommendedName>
        <fullName evidence="4">Phenazine biosynthesis protein</fullName>
    </recommendedName>
</protein>
<evidence type="ECO:0000256" key="1">
    <source>
        <dbReference type="PIRSR" id="PIRSR016184-1"/>
    </source>
</evidence>
<dbReference type="Proteomes" id="UP000191612">
    <property type="component" value="Unassembled WGS sequence"/>
</dbReference>
<evidence type="ECO:0008006" key="4">
    <source>
        <dbReference type="Google" id="ProtNLM"/>
    </source>
</evidence>
<dbReference type="EMBL" id="MDYO01000060">
    <property type="protein sequence ID" value="OQD90213.1"/>
    <property type="molecule type" value="Genomic_DNA"/>
</dbReference>
<name>A0A1V6QLX8_9EURO</name>
<evidence type="ECO:0000313" key="3">
    <source>
        <dbReference type="Proteomes" id="UP000191612"/>
    </source>
</evidence>
<reference evidence="3" key="1">
    <citation type="journal article" date="2017" name="Nat. Microbiol.">
        <title>Global analysis of biosynthetic gene clusters reveals vast potential of secondary metabolite production in Penicillium species.</title>
        <authorList>
            <person name="Nielsen J.C."/>
            <person name="Grijseels S."/>
            <person name="Prigent S."/>
            <person name="Ji B."/>
            <person name="Dainat J."/>
            <person name="Nielsen K.F."/>
            <person name="Frisvad J.C."/>
            <person name="Workman M."/>
            <person name="Nielsen J."/>
        </authorList>
    </citation>
    <scope>NUCLEOTIDE SEQUENCE [LARGE SCALE GENOMIC DNA]</scope>
    <source>
        <strain evidence="3">IBT 29525</strain>
    </source>
</reference>
<dbReference type="Pfam" id="PF02567">
    <property type="entry name" value="PhzC-PhzF"/>
    <property type="match status" value="1"/>
</dbReference>
<dbReference type="AlphaFoldDB" id="A0A1V6QLX8"/>
<evidence type="ECO:0000313" key="2">
    <source>
        <dbReference type="EMBL" id="OQD90213.1"/>
    </source>
</evidence>
<dbReference type="SUPFAM" id="SSF54506">
    <property type="entry name" value="Diaminopimelate epimerase-like"/>
    <property type="match status" value="1"/>
</dbReference>
<dbReference type="Gene3D" id="3.10.310.10">
    <property type="entry name" value="Diaminopimelate Epimerase, Chain A, domain 1"/>
    <property type="match status" value="2"/>
</dbReference>
<dbReference type="PANTHER" id="PTHR13774">
    <property type="entry name" value="PHENAZINE BIOSYNTHESIS PROTEIN"/>
    <property type="match status" value="1"/>
</dbReference>
<accession>A0A1V6QLX8</accession>